<dbReference type="GO" id="GO:0010181">
    <property type="term" value="F:FMN binding"/>
    <property type="evidence" value="ECO:0007669"/>
    <property type="project" value="InterPro"/>
</dbReference>
<feature type="compositionally biased region" description="Polar residues" evidence="8">
    <location>
        <begin position="560"/>
        <end position="573"/>
    </location>
</feature>
<dbReference type="InterPro" id="IPR013785">
    <property type="entry name" value="Aldolase_TIM"/>
</dbReference>
<feature type="region of interest" description="Disordered" evidence="8">
    <location>
        <begin position="480"/>
        <end position="502"/>
    </location>
</feature>
<dbReference type="EMBL" id="MJFZ01000535">
    <property type="protein sequence ID" value="RAW27808.1"/>
    <property type="molecule type" value="Genomic_DNA"/>
</dbReference>
<dbReference type="InterPro" id="IPR001155">
    <property type="entry name" value="OxRdtase_FMN_N"/>
</dbReference>
<dbReference type="PROSITE" id="PS00107">
    <property type="entry name" value="PROTEIN_KINASE_ATP"/>
    <property type="match status" value="1"/>
</dbReference>
<keyword evidence="3 6" id="KW-0547">Nucleotide-binding</keyword>
<dbReference type="EC" id="2.7.11.24" evidence="7"/>
<sequence>MTTPKLFMPLTLGGKKDPIQLLHRVVMAPLTRLRTGDLGVQKDIGAQYYAQRATPGGLIIAEATNISTTARGSWGSPGIFASEQIEAWRNVTQAVHDKGGKMFLQLWHTGRISHPLNQPGGILPVSSSSKLENIRAGKKIVTREGRKEPVPPRTLEASEIPGIVADYRKAAENAIAAGFDGVELHAANGYLLEQFLHDGINDRTDEYGGSVENRARFLFEALEAILESLDSAKVGIRLSPFGGSFGDKDSDPIVTYTYVLNKLNDYDLAYAHLIEPRGYHVRNPLAPEKGSARQFRDTYKGVLIAASGFDRQSARYWRSTPCYFVLEQTLESGVGTHMRFTLRQFRFQQEDRRPGRLVAIITLSQNDVVTDLRSHQQVKHALELQLASPDQRTEVATEEGEEESGAQVLRLAAVDEQTHVKWLQMLNSCIAQLITQTETQSRLGDATGWDAVTEPAKIVPMFGDEGRRSSVLVTRDRDHNGSGISFTSSECSNNHVESDDIPAEEIRAARQDLLLDDEEEAKPAVHDVQTTARVAPASLNEELLTPTVVGYCCSPEFRSNESSNSQDPDTDNNGTDEKESNNQEDNQGDDDSEEDSIAGDLATQSSVAPYKSAVLAGRGVSTYQSMGLEAGVSTYQRMGLDDEYTKASSRSSVAAGNVRGPLPRAAFGATSSSSGLFPMLRPQTHSFNANGQVFTLDTRYQLVKPIGNGAYGAVIAVKDVVNGGDNLAVKKITNIFEDLVDAKRILREVRLLGHFSHKNITRLHDLSPPPSRKQFDDMYIITELMETDLHQVIYSMQPMSDDHVKYFLYQMLCALHHIHSAGVLHRDMKPSNILLNANCDLKVCDFGLARGGVGSSSGVYRELPQLGELTEYVVTRWYRAPEIMLNCLHYTTAIDVWAVGCIFAEMLLREPLFPGNDYLHQLKLIIKFLGTPKQEDIGFVKNTKALRFLTKLAISKPKKWRDVFATSGAENVVSAEAIDLLSKMLLFNPDKRISIDAALRHPYLATFFDENDLVVSKPFDFSFDLPDDQLSKDALINLLCEDIEHFHPPVPLSVTPMPLSTAASRFFRMGMTASAS</sequence>
<dbReference type="AlphaFoldDB" id="A0A329RX66"/>
<keyword evidence="7" id="KW-0460">Magnesium</keyword>
<dbReference type="OrthoDB" id="76756at2759"/>
<dbReference type="Gene3D" id="3.30.200.20">
    <property type="entry name" value="Phosphorylase Kinase, domain 1"/>
    <property type="match status" value="1"/>
</dbReference>
<feature type="domain" description="Protein kinase" evidence="9">
    <location>
        <begin position="700"/>
        <end position="1004"/>
    </location>
</feature>
<dbReference type="SUPFAM" id="SSF51395">
    <property type="entry name" value="FMN-linked oxidoreductases"/>
    <property type="match status" value="1"/>
</dbReference>
<evidence type="ECO:0000256" key="8">
    <source>
        <dbReference type="SAM" id="MobiDB-lite"/>
    </source>
</evidence>
<dbReference type="CDD" id="cd02933">
    <property type="entry name" value="OYE_like_FMN"/>
    <property type="match status" value="1"/>
</dbReference>
<protein>
    <recommendedName>
        <fullName evidence="7">Mitogen-activated protein kinase</fullName>
        <ecNumber evidence="7">2.7.11.24</ecNumber>
    </recommendedName>
</protein>
<dbReference type="FunFam" id="1.10.510.10:FF:000040">
    <property type="entry name" value="Mitogen-activated protein kinase"/>
    <property type="match status" value="1"/>
</dbReference>
<dbReference type="PROSITE" id="PS01351">
    <property type="entry name" value="MAPK"/>
    <property type="match status" value="1"/>
</dbReference>
<dbReference type="InterPro" id="IPR017441">
    <property type="entry name" value="Protein_kinase_ATP_BS"/>
</dbReference>
<dbReference type="Pfam" id="PF00069">
    <property type="entry name" value="Pkinase"/>
    <property type="match status" value="1"/>
</dbReference>
<accession>A0A329RX66</accession>
<keyword evidence="11" id="KW-1185">Reference proteome</keyword>
<feature type="compositionally biased region" description="Acidic residues" evidence="8">
    <location>
        <begin position="586"/>
        <end position="596"/>
    </location>
</feature>
<comment type="similarity">
    <text evidence="7">Belongs to the protein kinase superfamily. Ser/Thr protein kinase family. MAP kinase subfamily.</text>
</comment>
<comment type="catalytic activity">
    <reaction evidence="7">
        <text>L-threonyl-[protein] + ATP = O-phospho-L-threonyl-[protein] + ADP + H(+)</text>
        <dbReference type="Rhea" id="RHEA:46608"/>
        <dbReference type="Rhea" id="RHEA-COMP:11060"/>
        <dbReference type="Rhea" id="RHEA-COMP:11605"/>
        <dbReference type="ChEBI" id="CHEBI:15378"/>
        <dbReference type="ChEBI" id="CHEBI:30013"/>
        <dbReference type="ChEBI" id="CHEBI:30616"/>
        <dbReference type="ChEBI" id="CHEBI:61977"/>
        <dbReference type="ChEBI" id="CHEBI:456216"/>
        <dbReference type="EC" id="2.7.11.24"/>
    </reaction>
</comment>
<dbReference type="Gene3D" id="1.10.510.10">
    <property type="entry name" value="Transferase(Phosphotransferase) domain 1"/>
    <property type="match status" value="1"/>
</dbReference>
<evidence type="ECO:0000256" key="2">
    <source>
        <dbReference type="ARBA" id="ARBA00022679"/>
    </source>
</evidence>
<dbReference type="GO" id="GO:0016491">
    <property type="term" value="F:oxidoreductase activity"/>
    <property type="evidence" value="ECO:0007669"/>
    <property type="project" value="InterPro"/>
</dbReference>
<reference evidence="10 11" key="1">
    <citation type="submission" date="2018-01" db="EMBL/GenBank/DDBJ databases">
        <title>Draft genome of the strawberry crown rot pathogen Phytophthora cactorum.</title>
        <authorList>
            <person name="Armitage A.D."/>
            <person name="Lysoe E."/>
            <person name="Nellist C.F."/>
            <person name="Harrison R.J."/>
            <person name="Brurberg M.B."/>
        </authorList>
    </citation>
    <scope>NUCLEOTIDE SEQUENCE [LARGE SCALE GENOMIC DNA]</scope>
    <source>
        <strain evidence="10 11">10300</strain>
    </source>
</reference>
<feature type="binding site" evidence="6">
    <location>
        <position position="731"/>
    </location>
    <ligand>
        <name>ATP</name>
        <dbReference type="ChEBI" id="CHEBI:30616"/>
    </ligand>
</feature>
<dbReference type="PANTHER" id="PTHR22893:SF91">
    <property type="entry name" value="NADPH DEHYDROGENASE 2-RELATED"/>
    <property type="match status" value="1"/>
</dbReference>
<dbReference type="FunFam" id="3.30.200.20:FF:000961">
    <property type="entry name" value="Mitogen-activated protein kinase"/>
    <property type="match status" value="1"/>
</dbReference>
<dbReference type="VEuPathDB" id="FungiDB:PC110_g15791"/>
<feature type="compositionally biased region" description="Polar residues" evidence="8">
    <location>
        <begin position="482"/>
        <end position="495"/>
    </location>
</feature>
<dbReference type="SUPFAM" id="SSF56112">
    <property type="entry name" value="Protein kinase-like (PK-like)"/>
    <property type="match status" value="1"/>
</dbReference>
<dbReference type="InterPro" id="IPR045247">
    <property type="entry name" value="Oye-like"/>
</dbReference>
<keyword evidence="5 6" id="KW-0067">ATP-binding</keyword>
<dbReference type="InterPro" id="IPR003527">
    <property type="entry name" value="MAP_kinase_CS"/>
</dbReference>
<dbReference type="GO" id="GO:0005524">
    <property type="term" value="F:ATP binding"/>
    <property type="evidence" value="ECO:0007669"/>
    <property type="project" value="UniProtKB-UniRule"/>
</dbReference>
<comment type="activity regulation">
    <text evidence="7">Activated by threonine and tyrosine phosphorylation.</text>
</comment>
<dbReference type="CDD" id="cd07834">
    <property type="entry name" value="STKc_MAPK"/>
    <property type="match status" value="1"/>
</dbReference>
<comment type="cofactor">
    <cofactor evidence="7">
        <name>Mg(2+)</name>
        <dbReference type="ChEBI" id="CHEBI:18420"/>
    </cofactor>
</comment>
<dbReference type="InterPro" id="IPR008271">
    <property type="entry name" value="Ser/Thr_kinase_AS"/>
</dbReference>
<dbReference type="GO" id="GO:0004707">
    <property type="term" value="F:MAP kinase activity"/>
    <property type="evidence" value="ECO:0007669"/>
    <property type="project" value="UniProtKB-EC"/>
</dbReference>
<gene>
    <name evidence="10" type="ORF">PC110_g15791</name>
</gene>
<dbReference type="PROSITE" id="PS50011">
    <property type="entry name" value="PROTEIN_KINASE_DOM"/>
    <property type="match status" value="1"/>
</dbReference>
<evidence type="ECO:0000256" key="5">
    <source>
        <dbReference type="ARBA" id="ARBA00022840"/>
    </source>
</evidence>
<evidence type="ECO:0000259" key="9">
    <source>
        <dbReference type="PROSITE" id="PS50011"/>
    </source>
</evidence>
<organism evidence="10 11">
    <name type="scientific">Phytophthora cactorum</name>
    <dbReference type="NCBI Taxonomy" id="29920"/>
    <lineage>
        <taxon>Eukaryota</taxon>
        <taxon>Sar</taxon>
        <taxon>Stramenopiles</taxon>
        <taxon>Oomycota</taxon>
        <taxon>Peronosporomycetes</taxon>
        <taxon>Peronosporales</taxon>
        <taxon>Peronosporaceae</taxon>
        <taxon>Phytophthora</taxon>
    </lineage>
</organism>
<comment type="caution">
    <text evidence="10">The sequence shown here is derived from an EMBL/GenBank/DDBJ whole genome shotgun (WGS) entry which is preliminary data.</text>
</comment>
<evidence type="ECO:0000313" key="10">
    <source>
        <dbReference type="EMBL" id="RAW27808.1"/>
    </source>
</evidence>
<dbReference type="Proteomes" id="UP000251314">
    <property type="component" value="Unassembled WGS sequence"/>
</dbReference>
<name>A0A329RX66_9STRA</name>
<dbReference type="STRING" id="29920.A0A329RX66"/>
<evidence type="ECO:0000256" key="6">
    <source>
        <dbReference type="PROSITE-ProRule" id="PRU10141"/>
    </source>
</evidence>
<evidence type="ECO:0000256" key="1">
    <source>
        <dbReference type="ARBA" id="ARBA00022527"/>
    </source>
</evidence>
<dbReference type="InterPro" id="IPR011009">
    <property type="entry name" value="Kinase-like_dom_sf"/>
</dbReference>
<dbReference type="Pfam" id="PF00724">
    <property type="entry name" value="Oxidored_FMN"/>
    <property type="match status" value="1"/>
</dbReference>
<dbReference type="Gene3D" id="3.20.20.70">
    <property type="entry name" value="Aldolase class I"/>
    <property type="match status" value="1"/>
</dbReference>
<keyword evidence="4 7" id="KW-0418">Kinase</keyword>
<dbReference type="InterPro" id="IPR000719">
    <property type="entry name" value="Prot_kinase_dom"/>
</dbReference>
<feature type="region of interest" description="Disordered" evidence="8">
    <location>
        <begin position="557"/>
        <end position="596"/>
    </location>
</feature>
<dbReference type="SMART" id="SM00220">
    <property type="entry name" value="S_TKc"/>
    <property type="match status" value="1"/>
</dbReference>
<proteinExistence type="inferred from homology"/>
<keyword evidence="1 7" id="KW-0723">Serine/threonine-protein kinase</keyword>
<evidence type="ECO:0000256" key="4">
    <source>
        <dbReference type="ARBA" id="ARBA00022777"/>
    </source>
</evidence>
<dbReference type="PANTHER" id="PTHR22893">
    <property type="entry name" value="NADH OXIDOREDUCTASE-RELATED"/>
    <property type="match status" value="1"/>
</dbReference>
<evidence type="ECO:0000313" key="11">
    <source>
        <dbReference type="Proteomes" id="UP000251314"/>
    </source>
</evidence>
<evidence type="ECO:0000256" key="3">
    <source>
        <dbReference type="ARBA" id="ARBA00022741"/>
    </source>
</evidence>
<dbReference type="PROSITE" id="PS00108">
    <property type="entry name" value="PROTEIN_KINASE_ST"/>
    <property type="match status" value="1"/>
</dbReference>
<evidence type="ECO:0000256" key="7">
    <source>
        <dbReference type="RuleBase" id="RU361165"/>
    </source>
</evidence>
<keyword evidence="2 7" id="KW-0808">Transferase</keyword>